<comment type="caution">
    <text evidence="1">The sequence shown here is derived from an EMBL/GenBank/DDBJ whole genome shotgun (WGS) entry which is preliminary data.</text>
</comment>
<dbReference type="EMBL" id="BPLR01011100">
    <property type="protein sequence ID" value="GIY44159.1"/>
    <property type="molecule type" value="Genomic_DNA"/>
</dbReference>
<dbReference type="Proteomes" id="UP001054945">
    <property type="component" value="Unassembled WGS sequence"/>
</dbReference>
<evidence type="ECO:0000313" key="1">
    <source>
        <dbReference type="EMBL" id="GIY44159.1"/>
    </source>
</evidence>
<keyword evidence="2" id="KW-1185">Reference proteome</keyword>
<sequence length="102" mass="12011">MQDFASSYTYKKFRFIKVENKILLYIQYHKNCQFYILSSCGVPQASNIWETAKDSHLNHNLGVDTLSLLSIRYHSRRTNPSPAFILRNHRKLLPSINHVDEQ</sequence>
<organism evidence="1 2">
    <name type="scientific">Caerostris extrusa</name>
    <name type="common">Bark spider</name>
    <name type="synonym">Caerostris bankana</name>
    <dbReference type="NCBI Taxonomy" id="172846"/>
    <lineage>
        <taxon>Eukaryota</taxon>
        <taxon>Metazoa</taxon>
        <taxon>Ecdysozoa</taxon>
        <taxon>Arthropoda</taxon>
        <taxon>Chelicerata</taxon>
        <taxon>Arachnida</taxon>
        <taxon>Araneae</taxon>
        <taxon>Araneomorphae</taxon>
        <taxon>Entelegynae</taxon>
        <taxon>Araneoidea</taxon>
        <taxon>Araneidae</taxon>
        <taxon>Caerostris</taxon>
    </lineage>
</organism>
<reference evidence="1 2" key="1">
    <citation type="submission" date="2021-06" db="EMBL/GenBank/DDBJ databases">
        <title>Caerostris extrusa draft genome.</title>
        <authorList>
            <person name="Kono N."/>
            <person name="Arakawa K."/>
        </authorList>
    </citation>
    <scope>NUCLEOTIDE SEQUENCE [LARGE SCALE GENOMIC DNA]</scope>
</reference>
<gene>
    <name evidence="1" type="ORF">CEXT_812181</name>
</gene>
<proteinExistence type="predicted"/>
<accession>A0AAV4TES7</accession>
<evidence type="ECO:0000313" key="2">
    <source>
        <dbReference type="Proteomes" id="UP001054945"/>
    </source>
</evidence>
<name>A0AAV4TES7_CAEEX</name>
<dbReference type="AlphaFoldDB" id="A0AAV4TES7"/>
<protein>
    <submittedName>
        <fullName evidence="1">Uncharacterized protein</fullName>
    </submittedName>
</protein>